<name>A0A4Q1JWR3_9GAMM</name>
<gene>
    <name evidence="2" type="ORF">EPA99_03695</name>
</gene>
<dbReference type="OrthoDB" id="9811352at2"/>
<dbReference type="Gene3D" id="2.120.10.30">
    <property type="entry name" value="TolB, C-terminal domain"/>
    <property type="match status" value="2"/>
</dbReference>
<evidence type="ECO:0000313" key="3">
    <source>
        <dbReference type="Proteomes" id="UP000289784"/>
    </source>
</evidence>
<sequence length="471" mass="50446">MEPIPATELPSGLAWLNAAPTTLRRQRGRVVALAFVNVGSAWCAQRLQELALLQQRSGGRLVVWAIHVPRFDCERDPAFVRSRFRRHGLSLPLAHDAAWQAWQEYQIEAWPTVALIDADGLLRGRISGLTADLDKRVNALCEQVILPPDAETRPLPELDPEPRLPLAFPTGIAATADRLYVADTGHHRVLECTHGGRVLRQFGSGAGGLMDGQADHAAFLRPHGLALLREFLFVADTGNHALRRIHLRSGQVDTLAGNGREGAPVEGPVRDPHRVSLSQPMGLVATDNALYLAMAGDNRLWSYDLGRHELKCEAGAGPLEVRDGSGMMAAFAQPAAVALVQQTLYVADAAGSAIRSMQLRNGVVQTLVGSDAWSFGDADGPREQASLQSPQAVALSPDAPLLWIADTGNGCLRTLRLGGGMLSTVSMARRLKAPAGLALAAGKVWIAETDAHAVVCFDPASGELSQVPVDE</sequence>
<keyword evidence="1" id="KW-0677">Repeat</keyword>
<organism evidence="2 3">
    <name type="scientific">Pseudoxanthomonas composti</name>
    <dbReference type="NCBI Taxonomy" id="2137479"/>
    <lineage>
        <taxon>Bacteria</taxon>
        <taxon>Pseudomonadati</taxon>
        <taxon>Pseudomonadota</taxon>
        <taxon>Gammaproteobacteria</taxon>
        <taxon>Lysobacterales</taxon>
        <taxon>Lysobacteraceae</taxon>
        <taxon>Pseudoxanthomonas</taxon>
    </lineage>
</organism>
<proteinExistence type="predicted"/>
<dbReference type="Gene3D" id="3.40.30.10">
    <property type="entry name" value="Glutaredoxin"/>
    <property type="match status" value="1"/>
</dbReference>
<evidence type="ECO:0000313" key="2">
    <source>
        <dbReference type="EMBL" id="RXR07046.1"/>
    </source>
</evidence>
<reference evidence="2 3" key="1">
    <citation type="submission" date="2019-01" db="EMBL/GenBank/DDBJ databases">
        <title>Pseudoxanthomonas composti sp. nov., isolated from compost.</title>
        <authorList>
            <person name="Yang G."/>
        </authorList>
    </citation>
    <scope>NUCLEOTIDE SEQUENCE [LARGE SCALE GENOMIC DNA]</scope>
    <source>
        <strain evidence="2 3">GSS15</strain>
    </source>
</reference>
<evidence type="ECO:0000256" key="1">
    <source>
        <dbReference type="ARBA" id="ARBA00022737"/>
    </source>
</evidence>
<protein>
    <recommendedName>
        <fullName evidence="4">Nhl repeat protein</fullName>
    </recommendedName>
</protein>
<evidence type="ECO:0008006" key="4">
    <source>
        <dbReference type="Google" id="ProtNLM"/>
    </source>
</evidence>
<accession>A0A4Q1JWR3</accession>
<dbReference type="SUPFAM" id="SSF75011">
    <property type="entry name" value="3-carboxy-cis,cis-mucoante lactonizing enzyme"/>
    <property type="match status" value="1"/>
</dbReference>
<dbReference type="InterPro" id="IPR036249">
    <property type="entry name" value="Thioredoxin-like_sf"/>
</dbReference>
<dbReference type="Pfam" id="PF01436">
    <property type="entry name" value="NHL"/>
    <property type="match status" value="1"/>
</dbReference>
<dbReference type="EMBL" id="SAWZ01000002">
    <property type="protein sequence ID" value="RXR07046.1"/>
    <property type="molecule type" value="Genomic_DNA"/>
</dbReference>
<comment type="caution">
    <text evidence="2">The sequence shown here is derived from an EMBL/GenBank/DDBJ whole genome shotgun (WGS) entry which is preliminary data.</text>
</comment>
<dbReference type="Proteomes" id="UP000289784">
    <property type="component" value="Unassembled WGS sequence"/>
</dbReference>
<dbReference type="RefSeq" id="WP_129469857.1">
    <property type="nucleotide sequence ID" value="NZ_SAWZ01000002.1"/>
</dbReference>
<dbReference type="AlphaFoldDB" id="A0A4Q1JWR3"/>
<dbReference type="PANTHER" id="PTHR46388:SF2">
    <property type="entry name" value="NHL REPEAT-CONTAINING PROTEIN 2"/>
    <property type="match status" value="1"/>
</dbReference>
<keyword evidence="3" id="KW-1185">Reference proteome</keyword>
<dbReference type="SUPFAM" id="SSF52833">
    <property type="entry name" value="Thioredoxin-like"/>
    <property type="match status" value="1"/>
</dbReference>
<dbReference type="PANTHER" id="PTHR46388">
    <property type="entry name" value="NHL REPEAT-CONTAINING PROTEIN 2"/>
    <property type="match status" value="1"/>
</dbReference>
<dbReference type="InterPro" id="IPR011042">
    <property type="entry name" value="6-blade_b-propeller_TolB-like"/>
</dbReference>
<dbReference type="InterPro" id="IPR001258">
    <property type="entry name" value="NHL_repeat"/>
</dbReference>